<dbReference type="EMBL" id="CP144698">
    <property type="protein sequence ID" value="WVZ16446.1"/>
    <property type="molecule type" value="Genomic_DNA"/>
</dbReference>
<gene>
    <name evidence="2" type="ORF">V8G54_009428</name>
</gene>
<organism evidence="2 3">
    <name type="scientific">Vigna mungo</name>
    <name type="common">Black gram</name>
    <name type="synonym">Phaseolus mungo</name>
    <dbReference type="NCBI Taxonomy" id="3915"/>
    <lineage>
        <taxon>Eukaryota</taxon>
        <taxon>Viridiplantae</taxon>
        <taxon>Streptophyta</taxon>
        <taxon>Embryophyta</taxon>
        <taxon>Tracheophyta</taxon>
        <taxon>Spermatophyta</taxon>
        <taxon>Magnoliopsida</taxon>
        <taxon>eudicotyledons</taxon>
        <taxon>Gunneridae</taxon>
        <taxon>Pentapetalae</taxon>
        <taxon>rosids</taxon>
        <taxon>fabids</taxon>
        <taxon>Fabales</taxon>
        <taxon>Fabaceae</taxon>
        <taxon>Papilionoideae</taxon>
        <taxon>50 kb inversion clade</taxon>
        <taxon>NPAAA clade</taxon>
        <taxon>indigoferoid/millettioid clade</taxon>
        <taxon>Phaseoleae</taxon>
        <taxon>Vigna</taxon>
    </lineage>
</organism>
<feature type="transmembrane region" description="Helical" evidence="1">
    <location>
        <begin position="66"/>
        <end position="92"/>
    </location>
</feature>
<proteinExistence type="predicted"/>
<keyword evidence="1" id="KW-0472">Membrane</keyword>
<keyword evidence="1" id="KW-1133">Transmembrane helix</keyword>
<dbReference type="PROSITE" id="PS51257">
    <property type="entry name" value="PROKAR_LIPOPROTEIN"/>
    <property type="match status" value="1"/>
</dbReference>
<keyword evidence="3" id="KW-1185">Reference proteome</keyword>
<evidence type="ECO:0000313" key="3">
    <source>
        <dbReference type="Proteomes" id="UP001374535"/>
    </source>
</evidence>
<dbReference type="Proteomes" id="UP001374535">
    <property type="component" value="Chromosome 3"/>
</dbReference>
<evidence type="ECO:0000313" key="2">
    <source>
        <dbReference type="EMBL" id="WVZ16446.1"/>
    </source>
</evidence>
<evidence type="ECO:0000256" key="1">
    <source>
        <dbReference type="SAM" id="Phobius"/>
    </source>
</evidence>
<sequence>MELRQLLVVLQGDRLWWFTIGTISGCRNPVLICILEGVNILYQNQTLPSSKETRLGKLGKITMMEIVISLIILFVGIAILVVIHVCIVGRVFRGKMVQHQQREEGATVPSIVVAQLQSHLPSPLYRLMDSPHTHLSHLQNKGSKSKNFC</sequence>
<name>A0AAQ3NWP7_VIGMU</name>
<accession>A0AAQ3NWP7</accession>
<protein>
    <submittedName>
        <fullName evidence="2">Uncharacterized protein</fullName>
    </submittedName>
</protein>
<keyword evidence="1" id="KW-0812">Transmembrane</keyword>
<dbReference type="AlphaFoldDB" id="A0AAQ3NWP7"/>
<reference evidence="2 3" key="1">
    <citation type="journal article" date="2023" name="Life. Sci Alliance">
        <title>Evolutionary insights into 3D genome organization and epigenetic landscape of Vigna mungo.</title>
        <authorList>
            <person name="Junaid A."/>
            <person name="Singh B."/>
            <person name="Bhatia S."/>
        </authorList>
    </citation>
    <scope>NUCLEOTIDE SEQUENCE [LARGE SCALE GENOMIC DNA]</scope>
    <source>
        <strain evidence="2">Urdbean</strain>
    </source>
</reference>